<dbReference type="Pfam" id="PF02492">
    <property type="entry name" value="cobW"/>
    <property type="match status" value="1"/>
</dbReference>
<name>A0A6M0LGB3_PSEXY</name>
<dbReference type="InterPro" id="IPR003495">
    <property type="entry name" value="CobW/HypB/UreG_nucleotide-bd"/>
</dbReference>
<dbReference type="Proteomes" id="UP000473091">
    <property type="component" value="Unassembled WGS sequence"/>
</dbReference>
<evidence type="ECO:0000259" key="2">
    <source>
        <dbReference type="Pfam" id="PF21537"/>
    </source>
</evidence>
<dbReference type="InterPro" id="IPR048447">
    <property type="entry name" value="DUF1980_C"/>
</dbReference>
<dbReference type="InterPro" id="IPR052955">
    <property type="entry name" value="UPF0703_membrane_permease"/>
</dbReference>
<feature type="domain" description="CobW/HypB/UreG nucleotide-binding" evidence="1">
    <location>
        <begin position="15"/>
        <end position="163"/>
    </location>
</feature>
<reference evidence="3 4" key="2">
    <citation type="submission" date="2020-03" db="EMBL/GenBank/DDBJ databases">
        <title>Investigating the evolutionary divergence of the Butyrivibrio group.</title>
        <authorList>
            <person name="Skvortsov T."/>
            <person name="Santos F.G."/>
            <person name="Ting K.S."/>
            <person name="Creevey C.J."/>
        </authorList>
    </citation>
    <scope>NUCLEOTIDE SEQUENCE [LARGE SCALE GENOMIC DNA]</scope>
    <source>
        <strain evidence="3 4">MZ8</strain>
    </source>
</reference>
<protein>
    <submittedName>
        <fullName evidence="3">GTPase</fullName>
    </submittedName>
</protein>
<accession>A0A6M0LGB3</accession>
<dbReference type="InterPro" id="IPR027417">
    <property type="entry name" value="P-loop_NTPase"/>
</dbReference>
<organism evidence="3 4">
    <name type="scientific">Pseudobutyrivibrio xylanivorans</name>
    <dbReference type="NCBI Taxonomy" id="185007"/>
    <lineage>
        <taxon>Bacteria</taxon>
        <taxon>Bacillati</taxon>
        <taxon>Bacillota</taxon>
        <taxon>Clostridia</taxon>
        <taxon>Lachnospirales</taxon>
        <taxon>Lachnospiraceae</taxon>
        <taxon>Pseudobutyrivibrio</taxon>
    </lineage>
</organism>
<dbReference type="Gene3D" id="3.40.50.300">
    <property type="entry name" value="P-loop containing nucleotide triphosphate hydrolases"/>
    <property type="match status" value="1"/>
</dbReference>
<proteinExistence type="predicted"/>
<dbReference type="AlphaFoldDB" id="A0A6M0LGB3"/>
<dbReference type="EMBL" id="VTVE01000001">
    <property type="protein sequence ID" value="NEX00909.1"/>
    <property type="molecule type" value="Genomic_DNA"/>
</dbReference>
<gene>
    <name evidence="3" type="ORF">F0Q01_03325</name>
</gene>
<feature type="domain" description="DUF1980" evidence="2">
    <location>
        <begin position="202"/>
        <end position="320"/>
    </location>
</feature>
<sequence length="321" mass="36695">MLQIRKRVDIINTGVYIFAGFLESGKTTALQGVLTRNADVINKENKSVIICTEDGEEEYDSNQLKEINTSVVMMEDEDSFDLDYLEKIQEEYSPSTVYIEFNGMWDLKKFIEKPMPEGWIIMNVFTLVDATTFEIYLTNMRQVIMNPISVSDVILFNRCTENTKKGEIRRPIKILNPNGQLFFSRMDGSIDDGMEDFLMPQEDGIVHVEEDIFCSWFVDCIENPDKYYGKRVAFKAMVTSGKGLAANQFYVGRLAAICCQADAQFIGFIAEAKENKPNDKDWIEMEATVERGQLSEGKQIILLNANSIKQVDKPEDIYIYA</sequence>
<dbReference type="Pfam" id="PF21537">
    <property type="entry name" value="DUF1980_C"/>
    <property type="match status" value="1"/>
</dbReference>
<dbReference type="PANTHER" id="PTHR40047">
    <property type="entry name" value="UPF0703 PROTEIN YCGQ"/>
    <property type="match status" value="1"/>
</dbReference>
<evidence type="ECO:0000313" key="3">
    <source>
        <dbReference type="EMBL" id="NEX00909.1"/>
    </source>
</evidence>
<comment type="caution">
    <text evidence="3">The sequence shown here is derived from an EMBL/GenBank/DDBJ whole genome shotgun (WGS) entry which is preliminary data.</text>
</comment>
<reference evidence="3 4" key="1">
    <citation type="submission" date="2019-09" db="EMBL/GenBank/DDBJ databases">
        <authorList>
            <person name="Pidcock S.E."/>
            <person name="Huws S.A."/>
        </authorList>
    </citation>
    <scope>NUCLEOTIDE SEQUENCE [LARGE SCALE GENOMIC DNA]</scope>
    <source>
        <strain evidence="3 4">MZ8</strain>
    </source>
</reference>
<evidence type="ECO:0000259" key="1">
    <source>
        <dbReference type="Pfam" id="PF02492"/>
    </source>
</evidence>
<evidence type="ECO:0000313" key="4">
    <source>
        <dbReference type="Proteomes" id="UP000473091"/>
    </source>
</evidence>
<dbReference type="PANTHER" id="PTHR40047:SF1">
    <property type="entry name" value="UPF0703 PROTEIN YCGQ"/>
    <property type="match status" value="1"/>
</dbReference>